<evidence type="ECO:0000313" key="3">
    <source>
        <dbReference type="Proteomes" id="UP000435837"/>
    </source>
</evidence>
<protein>
    <submittedName>
        <fullName evidence="2">Uncharacterized protein</fullName>
    </submittedName>
</protein>
<dbReference type="AlphaFoldDB" id="A0A640SEQ2"/>
<comment type="caution">
    <text evidence="2">The sequence shown here is derived from an EMBL/GenBank/DDBJ whole genome shotgun (WGS) entry which is preliminary data.</text>
</comment>
<proteinExistence type="predicted"/>
<accession>A0A640SEQ2</accession>
<feature type="compositionally biased region" description="Polar residues" evidence="1">
    <location>
        <begin position="8"/>
        <end position="17"/>
    </location>
</feature>
<feature type="region of interest" description="Disordered" evidence="1">
    <location>
        <begin position="1"/>
        <end position="42"/>
    </location>
</feature>
<gene>
    <name evidence="2" type="ORF">Scani_52040</name>
</gene>
<sequence>MRPGPTASGKSSRTGVPSGQAKPRPVQTMAAEEAEEAGMDTGVSWGAKGCGECAGRHRVIANAVVRRVRRGYAEVADGPREA</sequence>
<name>A0A640SEQ2_9ACTN</name>
<evidence type="ECO:0000256" key="1">
    <source>
        <dbReference type="SAM" id="MobiDB-lite"/>
    </source>
</evidence>
<dbReference type="EMBL" id="BLIN01000005">
    <property type="protein sequence ID" value="GFE08936.1"/>
    <property type="molecule type" value="Genomic_DNA"/>
</dbReference>
<organism evidence="2 3">
    <name type="scientific">Streptomyces caniferus</name>
    <dbReference type="NCBI Taxonomy" id="285557"/>
    <lineage>
        <taxon>Bacteria</taxon>
        <taxon>Bacillati</taxon>
        <taxon>Actinomycetota</taxon>
        <taxon>Actinomycetes</taxon>
        <taxon>Kitasatosporales</taxon>
        <taxon>Streptomycetaceae</taxon>
        <taxon>Streptomyces</taxon>
    </lineage>
</organism>
<dbReference type="Proteomes" id="UP000435837">
    <property type="component" value="Unassembled WGS sequence"/>
</dbReference>
<evidence type="ECO:0000313" key="2">
    <source>
        <dbReference type="EMBL" id="GFE08936.1"/>
    </source>
</evidence>
<reference evidence="2 3" key="1">
    <citation type="submission" date="2019-12" db="EMBL/GenBank/DDBJ databases">
        <title>Whole genome shotgun sequence of Streptomyces caniferus NBRC 15389.</title>
        <authorList>
            <person name="Ichikawa N."/>
            <person name="Kimura A."/>
            <person name="Kitahashi Y."/>
            <person name="Komaki H."/>
            <person name="Tamura T."/>
        </authorList>
    </citation>
    <scope>NUCLEOTIDE SEQUENCE [LARGE SCALE GENOMIC DNA]</scope>
    <source>
        <strain evidence="2 3">NBRC 15389</strain>
    </source>
</reference>